<dbReference type="AlphaFoldDB" id="A0A7M5V4P8"/>
<dbReference type="PANTHER" id="PTHR33936:SF25">
    <property type="entry name" value="C2H2-TYPE DOMAIN-CONTAINING PROTEIN"/>
    <property type="match status" value="1"/>
</dbReference>
<dbReference type="Gene3D" id="3.30.160.60">
    <property type="entry name" value="Classic Zinc Finger"/>
    <property type="match status" value="1"/>
</dbReference>
<dbReference type="SMART" id="SM00355">
    <property type="entry name" value="ZnF_C2H2"/>
    <property type="match status" value="2"/>
</dbReference>
<proteinExistence type="predicted"/>
<keyword evidence="1" id="KW-0862">Zinc</keyword>
<dbReference type="InterPro" id="IPR052797">
    <property type="entry name" value="RegFact_GeneExpr_CellDeath"/>
</dbReference>
<dbReference type="PANTHER" id="PTHR33936">
    <property type="entry name" value="PROTEIN CBG17840"/>
    <property type="match status" value="1"/>
</dbReference>
<feature type="compositionally biased region" description="Basic and acidic residues" evidence="2">
    <location>
        <begin position="128"/>
        <end position="151"/>
    </location>
</feature>
<dbReference type="EnsemblMetazoa" id="CLYHEMT009618.5">
    <property type="protein sequence ID" value="CLYHEMP009618.5"/>
    <property type="gene ID" value="CLYHEMG009618"/>
</dbReference>
<protein>
    <recommendedName>
        <fullName evidence="3">C2H2-type domain-containing protein</fullName>
    </recommendedName>
</protein>
<dbReference type="PROSITE" id="PS50157">
    <property type="entry name" value="ZINC_FINGER_C2H2_2"/>
    <property type="match status" value="2"/>
</dbReference>
<dbReference type="Pfam" id="PF00096">
    <property type="entry name" value="zf-C2H2"/>
    <property type="match status" value="1"/>
</dbReference>
<evidence type="ECO:0000259" key="3">
    <source>
        <dbReference type="PROSITE" id="PS50157"/>
    </source>
</evidence>
<dbReference type="Proteomes" id="UP000594262">
    <property type="component" value="Unplaced"/>
</dbReference>
<keyword evidence="5" id="KW-1185">Reference proteome</keyword>
<sequence length="361" mass="41302">MPTNQKTILQQKLDAVKTASVIHYKHVEIYVELYPLLLQQYTALVMIISGRLQKEHQSNQSRNFLMKPTFFNNYLRRVVIAWITTKHIDIHNVCPDATTDVISPDSDSDSDSEIPRLKEEIFVKLEPSKAAETEKGGEKIAPKAKTKKEVKNTIPVPSKSETEKKGENITPAPTEEAEAEKRNKKRISCPHCTETFTRNSSLKRHIGRIHETEDSAKVQTGKTICLECGTKFQRVLELSKHLEEKHSKILRNETLHFGSHQDWKSDLEEQSKCSYTSYGGWTGKDGVKHTAFRCSRSGFYKKKRSGRRRRTKTSGTCKIDNNCTSVIKITEDPQSDALTVDVCYTHYSHSVQLEHVWLSKR</sequence>
<dbReference type="GO" id="GO:0008270">
    <property type="term" value="F:zinc ion binding"/>
    <property type="evidence" value="ECO:0007669"/>
    <property type="project" value="UniProtKB-KW"/>
</dbReference>
<dbReference type="InterPro" id="IPR013087">
    <property type="entry name" value="Znf_C2H2_type"/>
</dbReference>
<evidence type="ECO:0000256" key="1">
    <source>
        <dbReference type="PROSITE-ProRule" id="PRU00042"/>
    </source>
</evidence>
<reference evidence="4" key="1">
    <citation type="submission" date="2021-01" db="UniProtKB">
        <authorList>
            <consortium name="EnsemblMetazoa"/>
        </authorList>
    </citation>
    <scope>IDENTIFICATION</scope>
</reference>
<accession>A0A7M5V4P8</accession>
<dbReference type="OrthoDB" id="5987763at2759"/>
<feature type="domain" description="C2H2-type" evidence="3">
    <location>
        <begin position="223"/>
        <end position="247"/>
    </location>
</feature>
<organism evidence="4 5">
    <name type="scientific">Clytia hemisphaerica</name>
    <dbReference type="NCBI Taxonomy" id="252671"/>
    <lineage>
        <taxon>Eukaryota</taxon>
        <taxon>Metazoa</taxon>
        <taxon>Cnidaria</taxon>
        <taxon>Hydrozoa</taxon>
        <taxon>Hydroidolina</taxon>
        <taxon>Leptothecata</taxon>
        <taxon>Obeliida</taxon>
        <taxon>Clytiidae</taxon>
        <taxon>Clytia</taxon>
    </lineage>
</organism>
<keyword evidence="1" id="KW-0479">Metal-binding</keyword>
<name>A0A7M5V4P8_9CNID</name>
<feature type="region of interest" description="Disordered" evidence="2">
    <location>
        <begin position="128"/>
        <end position="185"/>
    </location>
</feature>
<feature type="domain" description="C2H2-type" evidence="3">
    <location>
        <begin position="187"/>
        <end position="215"/>
    </location>
</feature>
<keyword evidence="1" id="KW-0863">Zinc-finger</keyword>
<evidence type="ECO:0000256" key="2">
    <source>
        <dbReference type="SAM" id="MobiDB-lite"/>
    </source>
</evidence>
<evidence type="ECO:0000313" key="4">
    <source>
        <dbReference type="EnsemblMetazoa" id="CLYHEMP009618.5"/>
    </source>
</evidence>
<dbReference type="PROSITE" id="PS00028">
    <property type="entry name" value="ZINC_FINGER_C2H2_1"/>
    <property type="match status" value="2"/>
</dbReference>
<evidence type="ECO:0000313" key="5">
    <source>
        <dbReference type="Proteomes" id="UP000594262"/>
    </source>
</evidence>